<dbReference type="Proteomes" id="UP001226762">
    <property type="component" value="Unassembled WGS sequence"/>
</dbReference>
<feature type="transmembrane region" description="Helical" evidence="5">
    <location>
        <begin position="152"/>
        <end position="171"/>
    </location>
</feature>
<evidence type="ECO:0000259" key="6">
    <source>
        <dbReference type="Pfam" id="PF01794"/>
    </source>
</evidence>
<proteinExistence type="predicted"/>
<feature type="transmembrane region" description="Helical" evidence="5">
    <location>
        <begin position="44"/>
        <end position="69"/>
    </location>
</feature>
<keyword evidence="4 5" id="KW-0472">Membrane</keyword>
<dbReference type="Pfam" id="PF01794">
    <property type="entry name" value="Ferric_reduct"/>
    <property type="match status" value="1"/>
</dbReference>
<sequence>MTKVNRMLAGVVRGTLIWTALAIAIAVPIGAAAASQLIAWRQPVYIAGGFAGIFAMALLLLQPVLAAGLLPGLSRPRERWLHRWIGAVLAVAVVAHVAALLVTSPPDVVDALLFASPTPFSAWGVVAMWAMLATALLAVFRRRLRPNNWRRVHTMLATVIVVGSIVHALPIEGTMETMSKAALCLLVFLATLNALVFTRIWAPRTSSR</sequence>
<keyword evidence="8" id="KW-1185">Reference proteome</keyword>
<keyword evidence="3 5" id="KW-1133">Transmembrane helix</keyword>
<keyword evidence="2 5" id="KW-0812">Transmembrane</keyword>
<evidence type="ECO:0000256" key="3">
    <source>
        <dbReference type="ARBA" id="ARBA00022989"/>
    </source>
</evidence>
<evidence type="ECO:0000313" key="8">
    <source>
        <dbReference type="Proteomes" id="UP001226762"/>
    </source>
</evidence>
<protein>
    <submittedName>
        <fullName evidence="7">Ferric reductase-like transmembrane domain-containing protein</fullName>
    </submittedName>
</protein>
<reference evidence="7" key="1">
    <citation type="submission" date="2022-07" db="EMBL/GenBank/DDBJ databases">
        <authorList>
            <person name="Otstavnykh N."/>
            <person name="Isaeva M."/>
            <person name="Bystritskaya E."/>
        </authorList>
    </citation>
    <scope>NUCLEOTIDE SEQUENCE</scope>
    <source>
        <strain evidence="7">KCTC 52189</strain>
    </source>
</reference>
<feature type="transmembrane region" description="Helical" evidence="5">
    <location>
        <begin position="177"/>
        <end position="202"/>
    </location>
</feature>
<dbReference type="GO" id="GO:0016020">
    <property type="term" value="C:membrane"/>
    <property type="evidence" value="ECO:0007669"/>
    <property type="project" value="UniProtKB-SubCell"/>
</dbReference>
<comment type="subcellular location">
    <subcellularLocation>
        <location evidence="1">Membrane</location>
        <topology evidence="1">Multi-pass membrane protein</topology>
    </subcellularLocation>
</comment>
<reference evidence="7" key="2">
    <citation type="submission" date="2023-02" db="EMBL/GenBank/DDBJ databases">
        <title>'Rhodoalgimonas zhirmunskyi' gen. nov., isolated from a red alga.</title>
        <authorList>
            <person name="Nedashkovskaya O.I."/>
            <person name="Otstavnykh N.Y."/>
            <person name="Bystritskaya E.P."/>
            <person name="Balabanova L.A."/>
            <person name="Isaeva M.P."/>
        </authorList>
    </citation>
    <scope>NUCLEOTIDE SEQUENCE</scope>
    <source>
        <strain evidence="7">KCTC 52189</strain>
    </source>
</reference>
<evidence type="ECO:0000313" key="7">
    <source>
        <dbReference type="EMBL" id="MDQ2091648.1"/>
    </source>
</evidence>
<feature type="transmembrane region" description="Helical" evidence="5">
    <location>
        <begin position="122"/>
        <end position="140"/>
    </location>
</feature>
<dbReference type="EMBL" id="JANHAX010000006">
    <property type="protein sequence ID" value="MDQ2091648.1"/>
    <property type="molecule type" value="Genomic_DNA"/>
</dbReference>
<organism evidence="7 8">
    <name type="scientific">Marimonas arenosa</name>
    <dbReference type="NCBI Taxonomy" id="1795305"/>
    <lineage>
        <taxon>Bacteria</taxon>
        <taxon>Pseudomonadati</taxon>
        <taxon>Pseudomonadota</taxon>
        <taxon>Alphaproteobacteria</taxon>
        <taxon>Rhodobacterales</taxon>
        <taxon>Paracoccaceae</taxon>
        <taxon>Marimonas</taxon>
    </lineage>
</organism>
<dbReference type="AlphaFoldDB" id="A0AAE3WHF2"/>
<dbReference type="RefSeq" id="WP_306736948.1">
    <property type="nucleotide sequence ID" value="NZ_JANHAX010000006.1"/>
</dbReference>
<evidence type="ECO:0000256" key="5">
    <source>
        <dbReference type="SAM" id="Phobius"/>
    </source>
</evidence>
<gene>
    <name evidence="7" type="ORF">NO357_17230</name>
</gene>
<accession>A0AAE3WHF2</accession>
<feature type="domain" description="Ferric oxidoreductase" evidence="6">
    <location>
        <begin position="51"/>
        <end position="163"/>
    </location>
</feature>
<comment type="caution">
    <text evidence="7">The sequence shown here is derived from an EMBL/GenBank/DDBJ whole genome shotgun (WGS) entry which is preliminary data.</text>
</comment>
<dbReference type="InterPro" id="IPR013130">
    <property type="entry name" value="Fe3_Rdtase_TM_dom"/>
</dbReference>
<evidence type="ECO:0000256" key="4">
    <source>
        <dbReference type="ARBA" id="ARBA00023136"/>
    </source>
</evidence>
<feature type="transmembrane region" description="Helical" evidence="5">
    <location>
        <begin position="81"/>
        <end position="102"/>
    </location>
</feature>
<evidence type="ECO:0000256" key="2">
    <source>
        <dbReference type="ARBA" id="ARBA00022692"/>
    </source>
</evidence>
<name>A0AAE3WHF2_9RHOB</name>
<evidence type="ECO:0000256" key="1">
    <source>
        <dbReference type="ARBA" id="ARBA00004141"/>
    </source>
</evidence>